<evidence type="ECO:0000313" key="2">
    <source>
        <dbReference type="EMBL" id="RKR75107.1"/>
    </source>
</evidence>
<keyword evidence="1" id="KW-1133">Transmembrane helix</keyword>
<keyword evidence="3" id="KW-1185">Reference proteome</keyword>
<organism evidence="2 3">
    <name type="scientific">Frondihabitans australicus</name>
    <dbReference type="NCBI Taxonomy" id="386892"/>
    <lineage>
        <taxon>Bacteria</taxon>
        <taxon>Bacillati</taxon>
        <taxon>Actinomycetota</taxon>
        <taxon>Actinomycetes</taxon>
        <taxon>Micrococcales</taxon>
        <taxon>Microbacteriaceae</taxon>
        <taxon>Frondihabitans</taxon>
    </lineage>
</organism>
<dbReference type="Proteomes" id="UP000280008">
    <property type="component" value="Unassembled WGS sequence"/>
</dbReference>
<evidence type="ECO:0000313" key="3">
    <source>
        <dbReference type="Proteomes" id="UP000280008"/>
    </source>
</evidence>
<evidence type="ECO:0000256" key="1">
    <source>
        <dbReference type="SAM" id="Phobius"/>
    </source>
</evidence>
<sequence>MSAASLRAAIANGFGLRLRNRGLKAAYVVVYFAVPFAIAEGLRATGVATIPSAVVAQTLGLLLLLFGARVFRGPDEDVDPPRLWWRMTATSRVSASLGVLAAVSFLGLVAVLVVDLATRDGGAAADVSSAVEYGLIAYLYLTSAVRLDRRERLAGPPPAPPVLLPPDAPVVDVPGPTVRVLVSESKPTDAGAGAEPGLLRPSADGRRIEVFHGGLRIGELARLAPEHRDALAGVGAVVRVRLLRTGDLLWADVPTLE</sequence>
<dbReference type="AlphaFoldDB" id="A0A495IGI7"/>
<accession>A0A495IGI7</accession>
<keyword evidence="1" id="KW-0472">Membrane</keyword>
<comment type="caution">
    <text evidence="2">The sequence shown here is derived from an EMBL/GenBank/DDBJ whole genome shotgun (WGS) entry which is preliminary data.</text>
</comment>
<feature type="transmembrane region" description="Helical" evidence="1">
    <location>
        <begin position="93"/>
        <end position="117"/>
    </location>
</feature>
<keyword evidence="1" id="KW-0812">Transmembrane</keyword>
<name>A0A495IGI7_9MICO</name>
<dbReference type="EMBL" id="RBKS01000001">
    <property type="protein sequence ID" value="RKR75107.1"/>
    <property type="molecule type" value="Genomic_DNA"/>
</dbReference>
<feature type="transmembrane region" description="Helical" evidence="1">
    <location>
        <begin position="25"/>
        <end position="44"/>
    </location>
</feature>
<protein>
    <submittedName>
        <fullName evidence="2">Uncharacterized protein</fullName>
    </submittedName>
</protein>
<proteinExistence type="predicted"/>
<gene>
    <name evidence="2" type="ORF">C8E83_2244</name>
</gene>
<dbReference type="OrthoDB" id="5122773at2"/>
<dbReference type="RefSeq" id="WP_121369939.1">
    <property type="nucleotide sequence ID" value="NZ_RBKS01000001.1"/>
</dbReference>
<feature type="transmembrane region" description="Helical" evidence="1">
    <location>
        <begin position="50"/>
        <end position="72"/>
    </location>
</feature>
<reference evidence="2 3" key="1">
    <citation type="submission" date="2018-10" db="EMBL/GenBank/DDBJ databases">
        <title>Sequencing the genomes of 1000 actinobacteria strains.</title>
        <authorList>
            <person name="Klenk H.-P."/>
        </authorList>
    </citation>
    <scope>NUCLEOTIDE SEQUENCE [LARGE SCALE GENOMIC DNA]</scope>
    <source>
        <strain evidence="2 3">DSM 17894</strain>
    </source>
</reference>